<organism evidence="3 4">
    <name type="scientific">Mola mola</name>
    <name type="common">Ocean sunfish</name>
    <name type="synonym">Tetraodon mola</name>
    <dbReference type="NCBI Taxonomy" id="94237"/>
    <lineage>
        <taxon>Eukaryota</taxon>
        <taxon>Metazoa</taxon>
        <taxon>Chordata</taxon>
        <taxon>Craniata</taxon>
        <taxon>Vertebrata</taxon>
        <taxon>Euteleostomi</taxon>
        <taxon>Actinopterygii</taxon>
        <taxon>Neopterygii</taxon>
        <taxon>Teleostei</taxon>
        <taxon>Neoteleostei</taxon>
        <taxon>Acanthomorphata</taxon>
        <taxon>Eupercaria</taxon>
        <taxon>Tetraodontiformes</taxon>
        <taxon>Molidae</taxon>
        <taxon>Mola</taxon>
    </lineage>
</organism>
<feature type="region of interest" description="Disordered" evidence="2">
    <location>
        <begin position="511"/>
        <end position="627"/>
    </location>
</feature>
<dbReference type="InterPro" id="IPR026306">
    <property type="entry name" value="RSBN1/Dpy-2/CEP530"/>
</dbReference>
<protein>
    <submittedName>
        <fullName evidence="3">Uncharacterized protein</fullName>
    </submittedName>
</protein>
<sequence length="627" mass="71043">PSRPVPSKPRKAGQSTRSALFTFTPLTTVKARPRDPTEKLRDKGLKLNLKKENTEANVKRAALIKKEKGELKALTLEEYLLKKKKKKKKHHQDERVAKKVRYVHSRAVQTVCDVTLPDEPVRETVDSHQPYLQALKLGRVPFLSHQDHYIRSSCLQTGTWYGRLMHEERQANGGGSVLHAYADELACLSPAETERFAREFLELAFAERPRGAASYALAVVHGAASYLPDFLDYFAFNFPNTPVKMEILGKKDIETTTIANFHTQVSRTYCSGTYRSGPMRQISLVGAVDEEVGDYFPEFLDMLEESPFLKMTLPWGSLSSLKLDCRSQSDDGPIMWVRPGEQMVPTADMPKSPFKRRRSMNEIKNLHYLPRASEPREVLFEDRTKAHADHVGQSFDWQSTAAVGVLKAVHFGEWNNRPRITKDVVCFQAGDFNEVVQSLQLDLYEPPVSQCVQWVDDAKLNQLRREGIRYVHVQLCDNDIYFIPRNVIHQFKTVSAVCSLAWHIRLKQYHPEETEEERQRPNDVSPTSGRVSFSSPARPDTTVTPCARPQGDNAQGGVAQTEEPEFQRPATPPREPQPAPPQPTRSAHLPPTYQDPHPSLEPFHSGCTPSEEPHLPKGLVQTAEYPK</sequence>
<keyword evidence="4" id="KW-1185">Reference proteome</keyword>
<reference evidence="3" key="1">
    <citation type="submission" date="2025-08" db="UniProtKB">
        <authorList>
            <consortium name="Ensembl"/>
        </authorList>
    </citation>
    <scope>IDENTIFICATION</scope>
</reference>
<evidence type="ECO:0000313" key="3">
    <source>
        <dbReference type="Ensembl" id="ENSMMOP00000022616.1"/>
    </source>
</evidence>
<dbReference type="Proteomes" id="UP000261620">
    <property type="component" value="Unplaced"/>
</dbReference>
<dbReference type="GO" id="GO:0005634">
    <property type="term" value="C:nucleus"/>
    <property type="evidence" value="ECO:0007669"/>
    <property type="project" value="InterPro"/>
</dbReference>
<comment type="similarity">
    <text evidence="1">Belongs to the round spermatid basic protein 1 family.</text>
</comment>
<reference evidence="3" key="2">
    <citation type="submission" date="2025-09" db="UniProtKB">
        <authorList>
            <consortium name="Ensembl"/>
        </authorList>
    </citation>
    <scope>IDENTIFICATION</scope>
</reference>
<feature type="compositionally biased region" description="Pro residues" evidence="2">
    <location>
        <begin position="570"/>
        <end position="583"/>
    </location>
</feature>
<name>A0A3Q3XHD5_MOLML</name>
<feature type="compositionally biased region" description="Basic and acidic residues" evidence="2">
    <location>
        <begin position="511"/>
        <end position="521"/>
    </location>
</feature>
<accession>A0A3Q3XHD5</accession>
<proteinExistence type="inferred from homology"/>
<dbReference type="AlphaFoldDB" id="A0A3Q3XHD5"/>
<dbReference type="Ensembl" id="ENSMMOT00000022987.1">
    <property type="protein sequence ID" value="ENSMMOP00000022616.1"/>
    <property type="gene ID" value="ENSMMOG00000017182.1"/>
</dbReference>
<evidence type="ECO:0000256" key="2">
    <source>
        <dbReference type="SAM" id="MobiDB-lite"/>
    </source>
</evidence>
<feature type="compositionally biased region" description="Polar residues" evidence="2">
    <location>
        <begin position="522"/>
        <end position="535"/>
    </location>
</feature>
<dbReference type="PANTHER" id="PTHR13354">
    <property type="entry name" value="ROUND SPERMATID BASIC PROTEIN 1"/>
    <property type="match status" value="1"/>
</dbReference>
<evidence type="ECO:0000313" key="4">
    <source>
        <dbReference type="Proteomes" id="UP000261620"/>
    </source>
</evidence>
<evidence type="ECO:0000256" key="1">
    <source>
        <dbReference type="ARBA" id="ARBA00010560"/>
    </source>
</evidence>
<dbReference type="PANTHER" id="PTHR13354:SF8">
    <property type="entry name" value="LYSINE-SPECIFIC DEMETHYLASE 9"/>
    <property type="match status" value="1"/>
</dbReference>